<dbReference type="AlphaFoldDB" id="A0ABD3W185"/>
<accession>A0ABD3W185</accession>
<gene>
    <name evidence="2" type="ORF">ACJMK2_040512</name>
</gene>
<comment type="caution">
    <text evidence="2">The sequence shown here is derived from an EMBL/GenBank/DDBJ whole genome shotgun (WGS) entry which is preliminary data.</text>
</comment>
<keyword evidence="1" id="KW-0812">Transmembrane</keyword>
<evidence type="ECO:0000313" key="3">
    <source>
        <dbReference type="Proteomes" id="UP001634394"/>
    </source>
</evidence>
<evidence type="ECO:0000313" key="2">
    <source>
        <dbReference type="EMBL" id="KAL3867634.1"/>
    </source>
</evidence>
<dbReference type="Proteomes" id="UP001634394">
    <property type="component" value="Unassembled WGS sequence"/>
</dbReference>
<name>A0ABD3W185_SINWO</name>
<protein>
    <submittedName>
        <fullName evidence="2">Uncharacterized protein</fullName>
    </submittedName>
</protein>
<keyword evidence="1" id="KW-1133">Transmembrane helix</keyword>
<feature type="transmembrane region" description="Helical" evidence="1">
    <location>
        <begin position="48"/>
        <end position="70"/>
    </location>
</feature>
<evidence type="ECO:0000256" key="1">
    <source>
        <dbReference type="SAM" id="Phobius"/>
    </source>
</evidence>
<organism evidence="2 3">
    <name type="scientific">Sinanodonta woodiana</name>
    <name type="common">Chinese pond mussel</name>
    <name type="synonym">Anodonta woodiana</name>
    <dbReference type="NCBI Taxonomy" id="1069815"/>
    <lineage>
        <taxon>Eukaryota</taxon>
        <taxon>Metazoa</taxon>
        <taxon>Spiralia</taxon>
        <taxon>Lophotrochozoa</taxon>
        <taxon>Mollusca</taxon>
        <taxon>Bivalvia</taxon>
        <taxon>Autobranchia</taxon>
        <taxon>Heteroconchia</taxon>
        <taxon>Palaeoheterodonta</taxon>
        <taxon>Unionida</taxon>
        <taxon>Unionoidea</taxon>
        <taxon>Unionidae</taxon>
        <taxon>Unioninae</taxon>
        <taxon>Sinanodonta</taxon>
    </lineage>
</organism>
<sequence length="264" mass="30176">MSSKNFTFVNDADSSAGEYFVPNDTVSIVPGTIPGSPDGYDAVGAMKFVIVTVVFYSIFGVLCALSTKIIRRRKNRIDMNQRESIARYLKLERKLKIDGYKMKLMSETRQWRQKHFSNKKILERTGSIESTTYDTECCQEKTQKSFPFNLYNISEENEISDDNTLKHPEYNTTDSFYRQVETDGVRLHDTPLGELDYADNWPQKSREQAEKLTVVNLNNVVTAAENWKSQSTHRIGDDLDGQAKPKCTFDTAVEIERYVTVSAT</sequence>
<reference evidence="2 3" key="1">
    <citation type="submission" date="2024-11" db="EMBL/GenBank/DDBJ databases">
        <title>Chromosome-level genome assembly of the freshwater bivalve Anodonta woodiana.</title>
        <authorList>
            <person name="Chen X."/>
        </authorList>
    </citation>
    <scope>NUCLEOTIDE SEQUENCE [LARGE SCALE GENOMIC DNA]</scope>
    <source>
        <strain evidence="2">MN2024</strain>
        <tissue evidence="2">Gills</tissue>
    </source>
</reference>
<keyword evidence="3" id="KW-1185">Reference proteome</keyword>
<proteinExistence type="predicted"/>
<keyword evidence="1" id="KW-0472">Membrane</keyword>
<dbReference type="EMBL" id="JBJQND010000008">
    <property type="protein sequence ID" value="KAL3867634.1"/>
    <property type="molecule type" value="Genomic_DNA"/>
</dbReference>